<reference evidence="9 10" key="1">
    <citation type="submission" date="2020-01" db="EMBL/GenBank/DDBJ databases">
        <authorList>
            <person name="Deng T."/>
        </authorList>
    </citation>
    <scope>NUCLEOTIDE SEQUENCE [LARGE SCALE GENOMIC DNA]</scope>
    <source>
        <strain evidence="9 10">5221</strain>
    </source>
</reference>
<dbReference type="NCBIfam" id="NF003995">
    <property type="entry name" value="PRK05472.2-4"/>
    <property type="match status" value="1"/>
</dbReference>
<dbReference type="HAMAP" id="MF_01131">
    <property type="entry name" value="Rex"/>
    <property type="match status" value="1"/>
</dbReference>
<dbReference type="InterPro" id="IPR003781">
    <property type="entry name" value="CoA-bd"/>
</dbReference>
<feature type="DNA-binding region" description="H-T-H motif" evidence="6">
    <location>
        <begin position="26"/>
        <end position="65"/>
    </location>
</feature>
<dbReference type="InterPro" id="IPR022876">
    <property type="entry name" value="Tscrpt_rep_Rex"/>
</dbReference>
<keyword evidence="10" id="KW-1185">Reference proteome</keyword>
<evidence type="ECO:0000256" key="5">
    <source>
        <dbReference type="ARBA" id="ARBA00023163"/>
    </source>
</evidence>
<evidence type="ECO:0000256" key="7">
    <source>
        <dbReference type="SAM" id="MobiDB-lite"/>
    </source>
</evidence>
<feature type="compositionally biased region" description="Low complexity" evidence="7">
    <location>
        <begin position="220"/>
        <end position="238"/>
    </location>
</feature>
<keyword evidence="1 6" id="KW-0963">Cytoplasm</keyword>
<evidence type="ECO:0000313" key="9">
    <source>
        <dbReference type="EMBL" id="MYM19915.1"/>
    </source>
</evidence>
<dbReference type="Gene3D" id="3.40.50.720">
    <property type="entry name" value="NAD(P)-binding Rossmann-like Domain"/>
    <property type="match status" value="1"/>
</dbReference>
<dbReference type="InterPro" id="IPR009718">
    <property type="entry name" value="Rex_DNA-bd_C_dom"/>
</dbReference>
<dbReference type="GO" id="GO:0045892">
    <property type="term" value="P:negative regulation of DNA-templated transcription"/>
    <property type="evidence" value="ECO:0007669"/>
    <property type="project" value="InterPro"/>
</dbReference>
<dbReference type="GO" id="GO:0005737">
    <property type="term" value="C:cytoplasm"/>
    <property type="evidence" value="ECO:0007669"/>
    <property type="project" value="UniProtKB-SubCell"/>
</dbReference>
<dbReference type="GO" id="GO:0003700">
    <property type="term" value="F:DNA-binding transcription factor activity"/>
    <property type="evidence" value="ECO:0007669"/>
    <property type="project" value="UniProtKB-UniRule"/>
</dbReference>
<dbReference type="NCBIfam" id="NF003994">
    <property type="entry name" value="PRK05472.2-3"/>
    <property type="match status" value="1"/>
</dbReference>
<feature type="domain" description="CoA-binding" evidence="8">
    <location>
        <begin position="89"/>
        <end position="190"/>
    </location>
</feature>
<keyword evidence="4 6" id="KW-0238">DNA-binding</keyword>
<evidence type="ECO:0000256" key="3">
    <source>
        <dbReference type="ARBA" id="ARBA00023015"/>
    </source>
</evidence>
<dbReference type="InterPro" id="IPR036291">
    <property type="entry name" value="NAD(P)-bd_dom_sf"/>
</dbReference>
<keyword evidence="6" id="KW-0520">NAD</keyword>
<gene>
    <name evidence="6" type="primary">rex</name>
    <name evidence="9" type="ORF">GSY69_08030</name>
</gene>
<comment type="function">
    <text evidence="6">Modulates transcription in response to changes in cellular NADH/NAD(+) redox state.</text>
</comment>
<dbReference type="GO" id="GO:0003677">
    <property type="term" value="F:DNA binding"/>
    <property type="evidence" value="ECO:0007669"/>
    <property type="project" value="UniProtKB-UniRule"/>
</dbReference>
<organism evidence="9 10">
    <name type="scientific">Brevibacterium rongguiense</name>
    <dbReference type="NCBI Taxonomy" id="2695267"/>
    <lineage>
        <taxon>Bacteria</taxon>
        <taxon>Bacillati</taxon>
        <taxon>Actinomycetota</taxon>
        <taxon>Actinomycetes</taxon>
        <taxon>Micrococcales</taxon>
        <taxon>Brevibacteriaceae</taxon>
        <taxon>Brevibacterium</taxon>
    </lineage>
</organism>
<dbReference type="Pfam" id="PF06971">
    <property type="entry name" value="Put_DNA-bind_N"/>
    <property type="match status" value="1"/>
</dbReference>
<dbReference type="SUPFAM" id="SSF51735">
    <property type="entry name" value="NAD(P)-binding Rossmann-fold domains"/>
    <property type="match status" value="1"/>
</dbReference>
<dbReference type="InterPro" id="IPR036390">
    <property type="entry name" value="WH_DNA-bd_sf"/>
</dbReference>
<dbReference type="Proteomes" id="UP000469215">
    <property type="component" value="Unassembled WGS sequence"/>
</dbReference>
<dbReference type="InterPro" id="IPR036388">
    <property type="entry name" value="WH-like_DNA-bd_sf"/>
</dbReference>
<name>A0A6N9H7N6_9MICO</name>
<comment type="caution">
    <text evidence="9">The sequence shown here is derived from an EMBL/GenBank/DDBJ whole genome shotgun (WGS) entry which is preliminary data.</text>
</comment>
<feature type="binding site" evidence="6">
    <location>
        <begin position="100"/>
        <end position="105"/>
    </location>
    <ligand>
        <name>NAD(+)</name>
        <dbReference type="ChEBI" id="CHEBI:57540"/>
    </ligand>
</feature>
<keyword evidence="2 6" id="KW-0678">Repressor</keyword>
<feature type="compositionally biased region" description="Low complexity" evidence="7">
    <location>
        <begin position="246"/>
        <end position="265"/>
    </location>
</feature>
<dbReference type="Pfam" id="PF02629">
    <property type="entry name" value="CoA_binding"/>
    <property type="match status" value="1"/>
</dbReference>
<dbReference type="NCBIfam" id="NF003992">
    <property type="entry name" value="PRK05472.2-1"/>
    <property type="match status" value="1"/>
</dbReference>
<comment type="similarity">
    <text evidence="6">Belongs to the transcriptional regulatory Rex family.</text>
</comment>
<dbReference type="RefSeq" id="WP_160953342.1">
    <property type="nucleotide sequence ID" value="NZ_WWEQ01000029.1"/>
</dbReference>
<evidence type="ECO:0000256" key="4">
    <source>
        <dbReference type="ARBA" id="ARBA00023125"/>
    </source>
</evidence>
<evidence type="ECO:0000313" key="10">
    <source>
        <dbReference type="Proteomes" id="UP000469215"/>
    </source>
</evidence>
<dbReference type="AlphaFoldDB" id="A0A6N9H7N6"/>
<evidence type="ECO:0000256" key="2">
    <source>
        <dbReference type="ARBA" id="ARBA00022491"/>
    </source>
</evidence>
<evidence type="ECO:0000259" key="8">
    <source>
        <dbReference type="SMART" id="SM00881"/>
    </source>
</evidence>
<proteinExistence type="inferred from homology"/>
<accession>A0A6N9H7N6</accession>
<protein>
    <recommendedName>
        <fullName evidence="6">Redox-sensing transcriptional repressor Rex</fullName>
    </recommendedName>
</protein>
<sequence length="278" mass="28034">MDSATQLRPGPAVPEVPAPVVSRLPAYLHALEELVAEGRTTVSSEELAGKCQVGAAILRRDLSQVSAVGRRGVGYDATALTRAIRGFLDVDSRRAVAIVGVGRLGTALAHYPGFLPAGFEIAAVFDDDPAKIGTAMGELTVRHPDDLAAVIARTGIDLAVLAVPAEAAQATADACAAAGVRGLLNFAPVLVSSPEHVHVRSIDLASEMQLLGFYAPAAAPDPTSADPASAEPAGAAPAAPAPGPAPRDGAPDAPSAAPAPSGTAPQRHPDPGSQEMTP</sequence>
<dbReference type="PANTHER" id="PTHR35786">
    <property type="entry name" value="REDOX-SENSING TRANSCRIPTIONAL REPRESSOR REX"/>
    <property type="match status" value="1"/>
</dbReference>
<keyword evidence="5 6" id="KW-0804">Transcription</keyword>
<dbReference type="PANTHER" id="PTHR35786:SF1">
    <property type="entry name" value="REDOX-SENSING TRANSCRIPTIONAL REPRESSOR REX 1"/>
    <property type="match status" value="1"/>
</dbReference>
<dbReference type="Gene3D" id="1.10.10.10">
    <property type="entry name" value="Winged helix-like DNA-binding domain superfamily/Winged helix DNA-binding domain"/>
    <property type="match status" value="1"/>
</dbReference>
<dbReference type="NCBIfam" id="NF003996">
    <property type="entry name" value="PRK05472.2-5"/>
    <property type="match status" value="1"/>
</dbReference>
<feature type="region of interest" description="Disordered" evidence="7">
    <location>
        <begin position="220"/>
        <end position="278"/>
    </location>
</feature>
<dbReference type="EMBL" id="WWEQ01000029">
    <property type="protein sequence ID" value="MYM19915.1"/>
    <property type="molecule type" value="Genomic_DNA"/>
</dbReference>
<comment type="subcellular location">
    <subcellularLocation>
        <location evidence="6">Cytoplasm</location>
    </subcellularLocation>
</comment>
<dbReference type="GO" id="GO:0051775">
    <property type="term" value="P:response to redox state"/>
    <property type="evidence" value="ECO:0007669"/>
    <property type="project" value="InterPro"/>
</dbReference>
<evidence type="ECO:0000256" key="6">
    <source>
        <dbReference type="HAMAP-Rule" id="MF_01131"/>
    </source>
</evidence>
<dbReference type="SUPFAM" id="SSF46785">
    <property type="entry name" value="Winged helix' DNA-binding domain"/>
    <property type="match status" value="1"/>
</dbReference>
<dbReference type="SMART" id="SM00881">
    <property type="entry name" value="CoA_binding"/>
    <property type="match status" value="1"/>
</dbReference>
<keyword evidence="3 6" id="KW-0805">Transcription regulation</keyword>
<comment type="subunit">
    <text evidence="6">Homodimer.</text>
</comment>
<evidence type="ECO:0000256" key="1">
    <source>
        <dbReference type="ARBA" id="ARBA00022490"/>
    </source>
</evidence>